<evidence type="ECO:0000313" key="2">
    <source>
        <dbReference type="EMBL" id="TMO75725.1"/>
    </source>
</evidence>
<dbReference type="Proteomes" id="UP000307217">
    <property type="component" value="Unassembled WGS sequence"/>
</dbReference>
<protein>
    <submittedName>
        <fullName evidence="1">Uncharacterized protein</fullName>
    </submittedName>
</protein>
<reference evidence="1" key="3">
    <citation type="submission" date="2019-09" db="EMBL/GenBank/DDBJ databases">
        <title>Co-occurence of chitin degradation, pigmentation and bioactivity in marine Pseudoalteromonas.</title>
        <authorList>
            <person name="Sonnenschein E.C."/>
            <person name="Bech P.K."/>
        </authorList>
    </citation>
    <scope>NUCLEOTIDE SEQUENCE</scope>
    <source>
        <strain evidence="1">S3790</strain>
        <strain evidence="2">S3895</strain>
    </source>
</reference>
<reference evidence="1 4" key="1">
    <citation type="submission" date="2018-01" db="EMBL/GenBank/DDBJ databases">
        <authorList>
            <person name="Paulsen S."/>
            <person name="Gram L.K."/>
        </authorList>
    </citation>
    <scope>NUCLEOTIDE SEQUENCE [LARGE SCALE GENOMIC DNA]</scope>
    <source>
        <strain evidence="1 4">S3790</strain>
        <strain evidence="2">S3895</strain>
    </source>
</reference>
<proteinExistence type="predicted"/>
<dbReference type="Proteomes" id="UP000307164">
    <property type="component" value="Unassembled WGS sequence"/>
</dbReference>
<dbReference type="AlphaFoldDB" id="A0A5S3VDI9"/>
<reference evidence="3 4" key="2">
    <citation type="submission" date="2019-06" db="EMBL/GenBank/DDBJ databases">
        <title>Co-occurence of chitin degradation, pigmentation and bioactivity in marine Pseudoalteromonas.</title>
        <authorList>
            <person name="Sonnenschein E.C."/>
            <person name="Bech P.K."/>
        </authorList>
    </citation>
    <scope>NUCLEOTIDE SEQUENCE [LARGE SCALE GENOMIC DNA]</scope>
    <source>
        <strain evidence="4">S3790</strain>
        <strain evidence="3">S3895</strain>
    </source>
</reference>
<dbReference type="RefSeq" id="WP_138590328.1">
    <property type="nucleotide sequence ID" value="NZ_PNBW01000034.1"/>
</dbReference>
<sequence length="61" mass="7164">MNNDKEICDFGLHQGEPYTALPATFLNWMIETNHNKSHFAKNELERRIIAVENTFRDSKNL</sequence>
<dbReference type="EMBL" id="PNBX01000014">
    <property type="protein sequence ID" value="TMO69687.1"/>
    <property type="molecule type" value="Genomic_DNA"/>
</dbReference>
<evidence type="ECO:0000313" key="3">
    <source>
        <dbReference type="Proteomes" id="UP000307164"/>
    </source>
</evidence>
<comment type="caution">
    <text evidence="1">The sequence shown here is derived from an EMBL/GenBank/DDBJ whole genome shotgun (WGS) entry which is preliminary data.</text>
</comment>
<accession>A0A5S3VDI9</accession>
<organism evidence="1 4">
    <name type="scientific">Pseudoalteromonas aurantia</name>
    <dbReference type="NCBI Taxonomy" id="43654"/>
    <lineage>
        <taxon>Bacteria</taxon>
        <taxon>Pseudomonadati</taxon>
        <taxon>Pseudomonadota</taxon>
        <taxon>Gammaproteobacteria</taxon>
        <taxon>Alteromonadales</taxon>
        <taxon>Pseudoalteromonadaceae</taxon>
        <taxon>Pseudoalteromonas</taxon>
    </lineage>
</organism>
<dbReference type="OrthoDB" id="6300711at2"/>
<keyword evidence="3" id="KW-1185">Reference proteome</keyword>
<evidence type="ECO:0000313" key="4">
    <source>
        <dbReference type="Proteomes" id="UP000307217"/>
    </source>
</evidence>
<evidence type="ECO:0000313" key="1">
    <source>
        <dbReference type="EMBL" id="TMO69687.1"/>
    </source>
</evidence>
<name>A0A5S3VDI9_9GAMM</name>
<gene>
    <name evidence="1" type="ORF">CWC19_04345</name>
    <name evidence="2" type="ORF">CWC20_07115</name>
</gene>
<dbReference type="EMBL" id="PNBW01000034">
    <property type="protein sequence ID" value="TMO75725.1"/>
    <property type="molecule type" value="Genomic_DNA"/>
</dbReference>